<evidence type="ECO:0000256" key="3">
    <source>
        <dbReference type="ARBA" id="ARBA00023002"/>
    </source>
</evidence>
<keyword evidence="3" id="KW-0560">Oxidoreductase</keyword>
<dbReference type="PANTHER" id="PTHR43408:SF2">
    <property type="entry name" value="FMN REDUCTASE (NADPH)"/>
    <property type="match status" value="1"/>
</dbReference>
<evidence type="ECO:0000256" key="1">
    <source>
        <dbReference type="ARBA" id="ARBA00022630"/>
    </source>
</evidence>
<dbReference type="Proteomes" id="UP001157125">
    <property type="component" value="Unassembled WGS sequence"/>
</dbReference>
<keyword evidence="7" id="KW-1185">Reference proteome</keyword>
<organism evidence="6 7">
    <name type="scientific">Demequina litorisediminis</name>
    <dbReference type="NCBI Taxonomy" id="1849022"/>
    <lineage>
        <taxon>Bacteria</taxon>
        <taxon>Bacillati</taxon>
        <taxon>Actinomycetota</taxon>
        <taxon>Actinomycetes</taxon>
        <taxon>Micrococcales</taxon>
        <taxon>Demequinaceae</taxon>
        <taxon>Demequina</taxon>
    </lineage>
</organism>
<dbReference type="PANTHER" id="PTHR43408">
    <property type="entry name" value="FMN REDUCTASE (NADPH)"/>
    <property type="match status" value="1"/>
</dbReference>
<comment type="caution">
    <text evidence="6">The sequence shown here is derived from an EMBL/GenBank/DDBJ whole genome shotgun (WGS) entry which is preliminary data.</text>
</comment>
<evidence type="ECO:0000256" key="4">
    <source>
        <dbReference type="SAM" id="MobiDB-lite"/>
    </source>
</evidence>
<dbReference type="RefSeq" id="WP_284327338.1">
    <property type="nucleotide sequence ID" value="NZ_BSUN01000001.1"/>
</dbReference>
<feature type="domain" description="NADPH-dependent FMN reductase-like" evidence="5">
    <location>
        <begin position="8"/>
        <end position="156"/>
    </location>
</feature>
<evidence type="ECO:0000313" key="6">
    <source>
        <dbReference type="EMBL" id="GMA34319.1"/>
    </source>
</evidence>
<evidence type="ECO:0000256" key="2">
    <source>
        <dbReference type="ARBA" id="ARBA00022643"/>
    </source>
</evidence>
<gene>
    <name evidence="6" type="ORF">GCM10025876_05230</name>
</gene>
<feature type="compositionally biased region" description="Basic and acidic residues" evidence="4">
    <location>
        <begin position="262"/>
        <end position="273"/>
    </location>
</feature>
<dbReference type="Gene3D" id="3.40.50.360">
    <property type="match status" value="1"/>
</dbReference>
<accession>A0ABQ6IC51</accession>
<name>A0ABQ6IC51_9MICO</name>
<dbReference type="Pfam" id="PF03358">
    <property type="entry name" value="FMN_red"/>
    <property type="match status" value="1"/>
</dbReference>
<dbReference type="EMBL" id="BSUN01000001">
    <property type="protein sequence ID" value="GMA34319.1"/>
    <property type="molecule type" value="Genomic_DNA"/>
</dbReference>
<dbReference type="InterPro" id="IPR029039">
    <property type="entry name" value="Flavoprotein-like_sf"/>
</dbReference>
<keyword evidence="1" id="KW-0285">Flavoprotein</keyword>
<keyword evidence="2" id="KW-0288">FMN</keyword>
<feature type="compositionally biased region" description="Low complexity" evidence="4">
    <location>
        <begin position="244"/>
        <end position="261"/>
    </location>
</feature>
<dbReference type="SUPFAM" id="SSF52218">
    <property type="entry name" value="Flavoproteins"/>
    <property type="match status" value="1"/>
</dbReference>
<dbReference type="NCBIfam" id="TIGR04037">
    <property type="entry name" value="LLM_duo_CE1759"/>
    <property type="match status" value="1"/>
</dbReference>
<dbReference type="InterPro" id="IPR005025">
    <property type="entry name" value="FMN_Rdtase-like_dom"/>
</dbReference>
<proteinExistence type="predicted"/>
<evidence type="ECO:0000313" key="7">
    <source>
        <dbReference type="Proteomes" id="UP001157125"/>
    </source>
</evidence>
<dbReference type="InterPro" id="IPR023932">
    <property type="entry name" value="CE1759_FMN_reduct"/>
</dbReference>
<evidence type="ECO:0000259" key="5">
    <source>
        <dbReference type="Pfam" id="PF03358"/>
    </source>
</evidence>
<protein>
    <recommendedName>
        <fullName evidence="5">NADPH-dependent FMN reductase-like domain-containing protein</fullName>
    </recommendedName>
</protein>
<reference evidence="7" key="1">
    <citation type="journal article" date="2019" name="Int. J. Syst. Evol. Microbiol.">
        <title>The Global Catalogue of Microorganisms (GCM) 10K type strain sequencing project: providing services to taxonomists for standard genome sequencing and annotation.</title>
        <authorList>
            <consortium name="The Broad Institute Genomics Platform"/>
            <consortium name="The Broad Institute Genome Sequencing Center for Infectious Disease"/>
            <person name="Wu L."/>
            <person name="Ma J."/>
        </authorList>
    </citation>
    <scope>NUCLEOTIDE SEQUENCE [LARGE SCALE GENOMIC DNA]</scope>
    <source>
        <strain evidence="7">NBRC 112299</strain>
    </source>
</reference>
<dbReference type="InterPro" id="IPR051814">
    <property type="entry name" value="NAD(P)H-dep_FMN_reductase"/>
</dbReference>
<sequence length="273" mass="28649">MTADTFHLVVVSAGASDPSSTKMLADRAAQRVTSLARERGHDVRVSVIEIRELLPELPQALSSQFMGPKFRAAIDTLVDADGIIAAAPVYKAGASAAFTGFLQVLDNDLLIGKPVILAATAGTARHALVVDEEMRSLFAYLRTLPVPTGLFAAPEDFSSTALTSRIARAAQEAGPADGVGLCSCGARGDLGRLSARVRVRRRDGVGHQPVERPDAPRHRRLAHALGRLAAGRCGSPGSRDDAPRVGSARSAAPAAPPLTRSPTKETENEVPRG</sequence>
<feature type="region of interest" description="Disordered" evidence="4">
    <location>
        <begin position="228"/>
        <end position="273"/>
    </location>
</feature>